<keyword evidence="7 10" id="KW-0560">Oxidoreductase</keyword>
<evidence type="ECO:0000313" key="13">
    <source>
        <dbReference type="EMBL" id="OLQ86477.1"/>
    </source>
</evidence>
<protein>
    <recommendedName>
        <fullName evidence="4 10">2-dehydropantoate 2-reductase</fullName>
        <ecNumber evidence="3 10">1.1.1.169</ecNumber>
    </recommendedName>
    <alternativeName>
        <fullName evidence="8 10">Ketopantoate reductase</fullName>
    </alternativeName>
</protein>
<evidence type="ECO:0000256" key="3">
    <source>
        <dbReference type="ARBA" id="ARBA00013014"/>
    </source>
</evidence>
<feature type="domain" description="Ketopantoate reductase C-terminal" evidence="12">
    <location>
        <begin position="168"/>
        <end position="290"/>
    </location>
</feature>
<dbReference type="NCBIfam" id="NF005087">
    <property type="entry name" value="PRK06522.1-1"/>
    <property type="match status" value="1"/>
</dbReference>
<dbReference type="RefSeq" id="WP_075652160.1">
    <property type="nucleotide sequence ID" value="NZ_AP019657.1"/>
</dbReference>
<dbReference type="InterPro" id="IPR013332">
    <property type="entry name" value="KPR_N"/>
</dbReference>
<evidence type="ECO:0000256" key="2">
    <source>
        <dbReference type="ARBA" id="ARBA00007870"/>
    </source>
</evidence>
<name>A0ABX3FBQ4_9VIBR</name>
<dbReference type="Proteomes" id="UP000186206">
    <property type="component" value="Unassembled WGS sequence"/>
</dbReference>
<dbReference type="PANTHER" id="PTHR43765">
    <property type="entry name" value="2-DEHYDROPANTOATE 2-REDUCTASE-RELATED"/>
    <property type="match status" value="1"/>
</dbReference>
<evidence type="ECO:0000256" key="1">
    <source>
        <dbReference type="ARBA" id="ARBA00004994"/>
    </source>
</evidence>
<reference evidence="13 14" key="1">
    <citation type="submission" date="2016-09" db="EMBL/GenBank/DDBJ databases">
        <title>Genomic Taxonomy of the Vibrionaceae.</title>
        <authorList>
            <person name="Gonzalez-Castillo A."/>
            <person name="Gomez-Gil B."/>
            <person name="Enciso-Ibarra K."/>
        </authorList>
    </citation>
    <scope>NUCLEOTIDE SEQUENCE [LARGE SCALE GENOMIC DNA]</scope>
    <source>
        <strain evidence="13 14">CAIM 1731</strain>
    </source>
</reference>
<dbReference type="PANTHER" id="PTHR43765:SF2">
    <property type="entry name" value="2-DEHYDROPANTOATE 2-REDUCTASE"/>
    <property type="match status" value="1"/>
</dbReference>
<dbReference type="InterPro" id="IPR036291">
    <property type="entry name" value="NAD(P)-bd_dom_sf"/>
</dbReference>
<comment type="similarity">
    <text evidence="2 10">Belongs to the ketopantoate reductase family.</text>
</comment>
<dbReference type="SUPFAM" id="SSF48179">
    <property type="entry name" value="6-phosphogluconate dehydrogenase C-terminal domain-like"/>
    <property type="match status" value="1"/>
</dbReference>
<dbReference type="Pfam" id="PF08546">
    <property type="entry name" value="ApbA_C"/>
    <property type="match status" value="1"/>
</dbReference>
<dbReference type="EC" id="1.1.1.169" evidence="3 10"/>
<evidence type="ECO:0000259" key="12">
    <source>
        <dbReference type="Pfam" id="PF08546"/>
    </source>
</evidence>
<dbReference type="NCBIfam" id="TIGR00745">
    <property type="entry name" value="apbA_panE"/>
    <property type="match status" value="1"/>
</dbReference>
<dbReference type="EMBL" id="MJMI01000132">
    <property type="protein sequence ID" value="OLQ86477.1"/>
    <property type="molecule type" value="Genomic_DNA"/>
</dbReference>
<comment type="pathway">
    <text evidence="1 10">Cofactor biosynthesis; (R)-pantothenate biosynthesis; (R)-pantoate from 3-methyl-2-oxobutanoate: step 2/2.</text>
</comment>
<dbReference type="InterPro" id="IPR050838">
    <property type="entry name" value="Ketopantoate_reductase"/>
</dbReference>
<evidence type="ECO:0000256" key="6">
    <source>
        <dbReference type="ARBA" id="ARBA00022857"/>
    </source>
</evidence>
<feature type="domain" description="Ketopantoate reductase N-terminal" evidence="11">
    <location>
        <begin position="3"/>
        <end position="142"/>
    </location>
</feature>
<dbReference type="InterPro" id="IPR003710">
    <property type="entry name" value="ApbA"/>
</dbReference>
<organism evidence="13 14">
    <name type="scientific">Vibrio ponticus</name>
    <dbReference type="NCBI Taxonomy" id="265668"/>
    <lineage>
        <taxon>Bacteria</taxon>
        <taxon>Pseudomonadati</taxon>
        <taxon>Pseudomonadota</taxon>
        <taxon>Gammaproteobacteria</taxon>
        <taxon>Vibrionales</taxon>
        <taxon>Vibrionaceae</taxon>
        <taxon>Vibrio</taxon>
    </lineage>
</organism>
<evidence type="ECO:0000256" key="10">
    <source>
        <dbReference type="RuleBase" id="RU362068"/>
    </source>
</evidence>
<evidence type="ECO:0000256" key="8">
    <source>
        <dbReference type="ARBA" id="ARBA00032024"/>
    </source>
</evidence>
<dbReference type="Gene3D" id="3.40.50.720">
    <property type="entry name" value="NAD(P)-binding Rossmann-like Domain"/>
    <property type="match status" value="1"/>
</dbReference>
<keyword evidence="6 10" id="KW-0521">NADP</keyword>
<comment type="caution">
    <text evidence="13">The sequence shown here is derived from an EMBL/GenBank/DDBJ whole genome shotgun (WGS) entry which is preliminary data.</text>
</comment>
<comment type="catalytic activity">
    <reaction evidence="9 10">
        <text>(R)-pantoate + NADP(+) = 2-dehydropantoate + NADPH + H(+)</text>
        <dbReference type="Rhea" id="RHEA:16233"/>
        <dbReference type="ChEBI" id="CHEBI:11561"/>
        <dbReference type="ChEBI" id="CHEBI:15378"/>
        <dbReference type="ChEBI" id="CHEBI:15980"/>
        <dbReference type="ChEBI" id="CHEBI:57783"/>
        <dbReference type="ChEBI" id="CHEBI:58349"/>
        <dbReference type="EC" id="1.1.1.169"/>
    </reaction>
</comment>
<dbReference type="Pfam" id="PF02558">
    <property type="entry name" value="ApbA"/>
    <property type="match status" value="1"/>
</dbReference>
<evidence type="ECO:0000256" key="7">
    <source>
        <dbReference type="ARBA" id="ARBA00023002"/>
    </source>
</evidence>
<keyword evidence="14" id="KW-1185">Reference proteome</keyword>
<dbReference type="SUPFAM" id="SSF51735">
    <property type="entry name" value="NAD(P)-binding Rossmann-fold domains"/>
    <property type="match status" value="1"/>
</dbReference>
<keyword evidence="5 10" id="KW-0566">Pantothenate biosynthesis</keyword>
<comment type="function">
    <text evidence="10">Catalyzes the NADPH-dependent reduction of ketopantoate into pantoic acid.</text>
</comment>
<evidence type="ECO:0000256" key="4">
    <source>
        <dbReference type="ARBA" id="ARBA00019465"/>
    </source>
</evidence>
<evidence type="ECO:0000256" key="9">
    <source>
        <dbReference type="ARBA" id="ARBA00048793"/>
    </source>
</evidence>
<evidence type="ECO:0000259" key="11">
    <source>
        <dbReference type="Pfam" id="PF02558"/>
    </source>
</evidence>
<dbReference type="Gene3D" id="1.10.1040.10">
    <property type="entry name" value="N-(1-d-carboxylethyl)-l-norvaline Dehydrogenase, domain 2"/>
    <property type="match status" value="1"/>
</dbReference>
<evidence type="ECO:0000256" key="5">
    <source>
        <dbReference type="ARBA" id="ARBA00022655"/>
    </source>
</evidence>
<dbReference type="InterPro" id="IPR013752">
    <property type="entry name" value="KPA_reductase"/>
</dbReference>
<sequence>MNITVVGPGAIGSLWASYLHDAGHHVCLWSRQNTAALMVQRDDHPAQRFTNNDPQSLLQADILLVTLKAPLVEQVLSSIRQHIAPEAIVMLMHNGMGTADSVKALMPDNPLVLATTTHGAYRKSANHVLHTGQGKTLLGAANHNGKQCGFLVDVFNHALTEVAWHDEIDHALWNKLAINCAINPLTAIHQIRNGELAQTEFRDQLQSIINEVCCVMQAEGIDAVEANLTAMVDQVIHATSNNFSSMEQDIAHQRTSEIDFITGYLIKCANKHNISVPTNHALYKAIKQIEQSW</sequence>
<evidence type="ECO:0000313" key="14">
    <source>
        <dbReference type="Proteomes" id="UP000186206"/>
    </source>
</evidence>
<proteinExistence type="inferred from homology"/>
<dbReference type="InterPro" id="IPR008927">
    <property type="entry name" value="6-PGluconate_DH-like_C_sf"/>
</dbReference>
<accession>A0ABX3FBQ4</accession>
<gene>
    <name evidence="13" type="ORF">BIY21_18100</name>
</gene>
<dbReference type="InterPro" id="IPR013328">
    <property type="entry name" value="6PGD_dom2"/>
</dbReference>